<keyword evidence="4 6" id="KW-0133">Cell shape</keyword>
<feature type="binding site" evidence="6">
    <location>
        <begin position="167"/>
        <end position="169"/>
    </location>
    <ligand>
        <name>ATP</name>
        <dbReference type="ChEBI" id="CHEBI:30616"/>
    </ligand>
</feature>
<dbReference type="PANTHER" id="PTHR42749:SF1">
    <property type="entry name" value="CELL SHAPE-DETERMINING PROTEIN MREB"/>
    <property type="match status" value="1"/>
</dbReference>
<dbReference type="Proteomes" id="UP000621266">
    <property type="component" value="Unassembled WGS sequence"/>
</dbReference>
<comment type="subcellular location">
    <subcellularLocation>
        <location evidence="6">Cytoplasm</location>
    </subcellularLocation>
    <text evidence="6">Membrane-associated.</text>
</comment>
<keyword evidence="8" id="KW-1185">Reference proteome</keyword>
<dbReference type="RefSeq" id="WP_156206155.1">
    <property type="nucleotide sequence ID" value="NZ_WHPN01000268.1"/>
</dbReference>
<evidence type="ECO:0000256" key="4">
    <source>
        <dbReference type="ARBA" id="ARBA00022960"/>
    </source>
</evidence>
<evidence type="ECO:0000256" key="6">
    <source>
        <dbReference type="HAMAP-Rule" id="MF_02207"/>
    </source>
</evidence>
<dbReference type="InterPro" id="IPR004753">
    <property type="entry name" value="MreB"/>
</dbReference>
<dbReference type="EMBL" id="WHPN01000268">
    <property type="protein sequence ID" value="KAF4408671.1"/>
    <property type="molecule type" value="Genomic_DNA"/>
</dbReference>
<organism evidence="7 8">
    <name type="scientific">Streptomyces lycii</name>
    <dbReference type="NCBI Taxonomy" id="2654337"/>
    <lineage>
        <taxon>Bacteria</taxon>
        <taxon>Bacillati</taxon>
        <taxon>Actinomycetota</taxon>
        <taxon>Actinomycetes</taxon>
        <taxon>Kitasatosporales</taxon>
        <taxon>Streptomycetaceae</taxon>
        <taxon>Streptomyces</taxon>
    </lineage>
</organism>
<comment type="function">
    <text evidence="6">Forms membrane-associated dynamic filaments that are essential for cell shape determination. Acts by regulating cell wall synthesis and cell elongation, and thus cell shape. A feedback loop between cell geometry and MreB localization may maintain elongated cell shape by targeting cell wall growth to regions of negative cell wall curvature.</text>
</comment>
<dbReference type="SUPFAM" id="SSF53067">
    <property type="entry name" value="Actin-like ATPase domain"/>
    <property type="match status" value="2"/>
</dbReference>
<evidence type="ECO:0000313" key="7">
    <source>
        <dbReference type="EMBL" id="KAF4408671.1"/>
    </source>
</evidence>
<evidence type="ECO:0000313" key="8">
    <source>
        <dbReference type="Proteomes" id="UP000621266"/>
    </source>
</evidence>
<feature type="binding site" evidence="6">
    <location>
        <begin position="215"/>
        <end position="218"/>
    </location>
    <ligand>
        <name>ATP</name>
        <dbReference type="ChEBI" id="CHEBI:30616"/>
    </ligand>
</feature>
<comment type="subunit">
    <text evidence="6">Forms polymers.</text>
</comment>
<dbReference type="HAMAP" id="MF_02207">
    <property type="entry name" value="MreB"/>
    <property type="match status" value="1"/>
</dbReference>
<dbReference type="PRINTS" id="PR01652">
    <property type="entry name" value="SHAPEPROTEIN"/>
</dbReference>
<proteinExistence type="inferred from homology"/>
<comment type="caution">
    <text evidence="6">Lacks conserved residue(s) required for the propagation of feature annotation.</text>
</comment>
<evidence type="ECO:0000256" key="3">
    <source>
        <dbReference type="ARBA" id="ARBA00022840"/>
    </source>
</evidence>
<comment type="similarity">
    <text evidence="5 6">Belongs to the FtsA/MreB family.</text>
</comment>
<feature type="binding site" evidence="6">
    <location>
        <begin position="295"/>
        <end position="298"/>
    </location>
    <ligand>
        <name>ATP</name>
        <dbReference type="ChEBI" id="CHEBI:30616"/>
    </ligand>
</feature>
<dbReference type="PANTHER" id="PTHR42749">
    <property type="entry name" value="CELL SHAPE-DETERMINING PROTEIN MREB"/>
    <property type="match status" value="1"/>
</dbReference>
<name>A0ABQ7FI49_9ACTN</name>
<dbReference type="InterPro" id="IPR056546">
    <property type="entry name" value="MreB_MamK-like"/>
</dbReference>
<dbReference type="Pfam" id="PF06723">
    <property type="entry name" value="MreB_Mbl"/>
    <property type="match status" value="1"/>
</dbReference>
<evidence type="ECO:0000256" key="1">
    <source>
        <dbReference type="ARBA" id="ARBA00022490"/>
    </source>
</evidence>
<protein>
    <recommendedName>
        <fullName evidence="6">Cell shape-determining protein MreB</fullName>
    </recommendedName>
</protein>
<accession>A0ABQ7FI49</accession>
<evidence type="ECO:0000256" key="2">
    <source>
        <dbReference type="ARBA" id="ARBA00022741"/>
    </source>
</evidence>
<keyword evidence="1 6" id="KW-0963">Cytoplasm</keyword>
<keyword evidence="2 6" id="KW-0547">Nucleotide-binding</keyword>
<keyword evidence="3 6" id="KW-0067">ATP-binding</keyword>
<gene>
    <name evidence="6" type="primary">mreB</name>
    <name evidence="7" type="ORF">GCU69_13325</name>
</gene>
<comment type="caution">
    <text evidence="7">The sequence shown here is derived from an EMBL/GenBank/DDBJ whole genome shotgun (WGS) entry which is preliminary data.</text>
</comment>
<evidence type="ECO:0000256" key="5">
    <source>
        <dbReference type="ARBA" id="ARBA00023458"/>
    </source>
</evidence>
<dbReference type="InterPro" id="IPR043129">
    <property type="entry name" value="ATPase_NBD"/>
</dbReference>
<dbReference type="Gene3D" id="3.30.420.40">
    <property type="match status" value="2"/>
</dbReference>
<sequence length="347" mass="35780">MPWSRASGGIPLAVDLGTARTRVRGPRAGVLHDVATVIAVDARTRSVVAVGDQAARLLGRTPPDIEAVSPLSHGVVTEFDAAALLVRHALGGGPRRTRVHRRTWLPPNVVAGVPASATGVQRRAAEEVLQQAGARTVRILPKGMLAALGTGLPVWDADGSMVVDIGAGTTEVAAFAFGTLVAANSTHTAGDAITSALSTHLQRVHLLALSTGAAEALKTGLARVAESAPGTRLPVRGRDRVTDLPKTVSVSAGELRDLAEPEIQRIARTVVSTIGNCPAGVADDIVERGLVLTGGGALFEGLPERLGRTTGLSVHVADSPRTAVLDGAARWMTDVAPAARQQMLSPL</sequence>
<reference evidence="7 8" key="1">
    <citation type="submission" date="2019-10" db="EMBL/GenBank/DDBJ databases">
        <title>Streptomyces tenebrisbrunneis sp.nov., an endogenous actinomycete isolated from of Lycium ruthenicum.</title>
        <authorList>
            <person name="Ma L."/>
        </authorList>
    </citation>
    <scope>NUCLEOTIDE SEQUENCE [LARGE SCALE GENOMIC DNA]</scope>
    <source>
        <strain evidence="7 8">TRM 66187</strain>
    </source>
</reference>